<evidence type="ECO:0000256" key="3">
    <source>
        <dbReference type="ARBA" id="ARBA00023251"/>
    </source>
</evidence>
<dbReference type="Proteomes" id="UP000319979">
    <property type="component" value="Unassembled WGS sequence"/>
</dbReference>
<dbReference type="RefSeq" id="WP_053034654.1">
    <property type="nucleotide sequence ID" value="NZ_CWSO01000010.1"/>
</dbReference>
<evidence type="ECO:0000256" key="2">
    <source>
        <dbReference type="ARBA" id="ARBA00021572"/>
    </source>
</evidence>
<dbReference type="InterPro" id="IPR037523">
    <property type="entry name" value="VOC_core"/>
</dbReference>
<accession>A0A544K802</accession>
<dbReference type="Pfam" id="PF00903">
    <property type="entry name" value="Glyoxalase"/>
    <property type="match status" value="1"/>
</dbReference>
<dbReference type="CDD" id="cd08349">
    <property type="entry name" value="BLMA_like"/>
    <property type="match status" value="1"/>
</dbReference>
<gene>
    <name evidence="5" type="ORF">FLM02_16545</name>
</gene>
<evidence type="ECO:0000256" key="1">
    <source>
        <dbReference type="ARBA" id="ARBA00011051"/>
    </source>
</evidence>
<sequence>MEEYWNPMVPELSVSHFNNSLSFYRDLLGFKVRNRRENPDFAYLELERVQIMIEQIHQNAWITGSLDSPFGRGVNFQMELSDIGSVYSRLKAAQVALFRELSETWYDIGDKLSGQREFLVQDPDGYLLRFSQYLGEKSKL</sequence>
<name>A0A544K802_VIBCL</name>
<reference evidence="5 6" key="1">
    <citation type="submission" date="2019-07" db="EMBL/GenBank/DDBJ databases">
        <title>Phenotypic and genotypic antimicrobial resistance traits of Vibrio cholerae non-O1/non-O139 isolated from a large Austrian lake frequently associated with cases of infection.</title>
        <authorList>
            <person name="Lepuschitz S."/>
            <person name="Baron S."/>
            <person name="Larvor E."/>
            <person name="Granier S."/>
            <person name="Pretzer C."/>
            <person name="Mach R.L."/>
            <person name="Farnleitner A.H."/>
            <person name="Ruppitsch W."/>
            <person name="Pleininger S."/>
            <person name="Indra A."/>
            <person name="Kirschner A.K.T."/>
        </authorList>
    </citation>
    <scope>NUCLEOTIDE SEQUENCE [LARGE SCALE GENOMIC DNA]</scope>
    <source>
        <strain evidence="5 6">A12JL36W90</strain>
    </source>
</reference>
<dbReference type="Gene3D" id="3.10.180.10">
    <property type="entry name" value="2,3-Dihydroxybiphenyl 1,2-Dioxygenase, domain 1"/>
    <property type="match status" value="1"/>
</dbReference>
<dbReference type="PROSITE" id="PS51819">
    <property type="entry name" value="VOC"/>
    <property type="match status" value="1"/>
</dbReference>
<dbReference type="EMBL" id="VIOS01000086">
    <property type="protein sequence ID" value="TQP10094.1"/>
    <property type="molecule type" value="Genomic_DNA"/>
</dbReference>
<dbReference type="InterPro" id="IPR029068">
    <property type="entry name" value="Glyas_Bleomycin-R_OHBP_Dase"/>
</dbReference>
<protein>
    <recommendedName>
        <fullName evidence="2">Bleomycin resistance protein</fullName>
    </recommendedName>
</protein>
<feature type="domain" description="VOC" evidence="4">
    <location>
        <begin position="4"/>
        <end position="133"/>
    </location>
</feature>
<dbReference type="InterPro" id="IPR004360">
    <property type="entry name" value="Glyas_Fos-R_dOase_dom"/>
</dbReference>
<dbReference type="InterPro" id="IPR000335">
    <property type="entry name" value="Bleomycin-R"/>
</dbReference>
<organism evidence="5 6">
    <name type="scientific">Vibrio cholerae</name>
    <dbReference type="NCBI Taxonomy" id="666"/>
    <lineage>
        <taxon>Bacteria</taxon>
        <taxon>Pseudomonadati</taxon>
        <taxon>Pseudomonadota</taxon>
        <taxon>Gammaproteobacteria</taxon>
        <taxon>Vibrionales</taxon>
        <taxon>Vibrionaceae</taxon>
        <taxon>Vibrio</taxon>
    </lineage>
</organism>
<evidence type="ECO:0000313" key="6">
    <source>
        <dbReference type="Proteomes" id="UP000319979"/>
    </source>
</evidence>
<dbReference type="GO" id="GO:0046677">
    <property type="term" value="P:response to antibiotic"/>
    <property type="evidence" value="ECO:0007669"/>
    <property type="project" value="UniProtKB-KW"/>
</dbReference>
<dbReference type="SUPFAM" id="SSF54593">
    <property type="entry name" value="Glyoxalase/Bleomycin resistance protein/Dihydroxybiphenyl dioxygenase"/>
    <property type="match status" value="1"/>
</dbReference>
<keyword evidence="3" id="KW-0046">Antibiotic resistance</keyword>
<proteinExistence type="inferred from homology"/>
<comment type="similarity">
    <text evidence="1">Belongs to the bleomycin resistance protein family.</text>
</comment>
<evidence type="ECO:0000313" key="5">
    <source>
        <dbReference type="EMBL" id="TQP10094.1"/>
    </source>
</evidence>
<comment type="caution">
    <text evidence="5">The sequence shown here is derived from an EMBL/GenBank/DDBJ whole genome shotgun (WGS) entry which is preliminary data.</text>
</comment>
<evidence type="ECO:0000259" key="4">
    <source>
        <dbReference type="PROSITE" id="PS51819"/>
    </source>
</evidence>
<dbReference type="AlphaFoldDB" id="A0A544K802"/>